<sequence length="311" mass="35291">MEALYAKLYNKYSKLKSEKDTHMEKLNREQEQKFINYVTAADEMIEYLRSENDMLGKQVSGLRSEMALIRSTKDEECVNYQRLLMEENKKNRELLKEIERLNNLQLDGLCCQGKVDKVDNGPLDKHGSSPAAPNSCTHTSERITRKRPRESMNGGGINVAQCATKEVGPVQFSDGTESLYIQTQVGDVLPVSYLPPCCKRRINSSGDKTAENDLANCLFQEIVEFAVGMKLSAAAQDEEFCVSVHHPSSGYSFSLTWVNNSSGEPELLYRLLSLGTFERIAPEWMRDVMMFSTSMCPIFFERVSRIIKLNH</sequence>
<comment type="caution">
    <text evidence="1">The sequence shown here is derived from an EMBL/GenBank/DDBJ whole genome shotgun (WGS) entry which is preliminary data.</text>
</comment>
<name>A0ACC0BUX8_CATRO</name>
<reference evidence="2" key="1">
    <citation type="journal article" date="2023" name="Nat. Plants">
        <title>Single-cell RNA sequencing provides a high-resolution roadmap for understanding the multicellular compartmentation of specialized metabolism.</title>
        <authorList>
            <person name="Sun S."/>
            <person name="Shen X."/>
            <person name="Li Y."/>
            <person name="Li Y."/>
            <person name="Wang S."/>
            <person name="Li R."/>
            <person name="Zhang H."/>
            <person name="Shen G."/>
            <person name="Guo B."/>
            <person name="Wei J."/>
            <person name="Xu J."/>
            <person name="St-Pierre B."/>
            <person name="Chen S."/>
            <person name="Sun C."/>
        </authorList>
    </citation>
    <scope>NUCLEOTIDE SEQUENCE [LARGE SCALE GENOMIC DNA]</scope>
</reference>
<proteinExistence type="predicted"/>
<gene>
    <name evidence="1" type="ORF">M9H77_07421</name>
</gene>
<dbReference type="Proteomes" id="UP001060085">
    <property type="component" value="Linkage Group LG02"/>
</dbReference>
<evidence type="ECO:0000313" key="1">
    <source>
        <dbReference type="EMBL" id="KAI5676471.1"/>
    </source>
</evidence>
<protein>
    <submittedName>
        <fullName evidence="1">Uncharacterized protein</fullName>
    </submittedName>
</protein>
<evidence type="ECO:0000313" key="2">
    <source>
        <dbReference type="Proteomes" id="UP001060085"/>
    </source>
</evidence>
<dbReference type="EMBL" id="CM044702">
    <property type="protein sequence ID" value="KAI5676471.1"/>
    <property type="molecule type" value="Genomic_DNA"/>
</dbReference>
<accession>A0ACC0BUX8</accession>
<organism evidence="1 2">
    <name type="scientific">Catharanthus roseus</name>
    <name type="common">Madagascar periwinkle</name>
    <name type="synonym">Vinca rosea</name>
    <dbReference type="NCBI Taxonomy" id="4058"/>
    <lineage>
        <taxon>Eukaryota</taxon>
        <taxon>Viridiplantae</taxon>
        <taxon>Streptophyta</taxon>
        <taxon>Embryophyta</taxon>
        <taxon>Tracheophyta</taxon>
        <taxon>Spermatophyta</taxon>
        <taxon>Magnoliopsida</taxon>
        <taxon>eudicotyledons</taxon>
        <taxon>Gunneridae</taxon>
        <taxon>Pentapetalae</taxon>
        <taxon>asterids</taxon>
        <taxon>lamiids</taxon>
        <taxon>Gentianales</taxon>
        <taxon>Apocynaceae</taxon>
        <taxon>Rauvolfioideae</taxon>
        <taxon>Vinceae</taxon>
        <taxon>Catharanthinae</taxon>
        <taxon>Catharanthus</taxon>
    </lineage>
</organism>
<keyword evidence="2" id="KW-1185">Reference proteome</keyword>